<dbReference type="PANTHER" id="PTHR31672">
    <property type="entry name" value="BNACNNG10540D PROTEIN"/>
    <property type="match status" value="1"/>
</dbReference>
<evidence type="ECO:0000313" key="4">
    <source>
        <dbReference type="Proteomes" id="UP000887566"/>
    </source>
</evidence>
<dbReference type="Proteomes" id="UP000887566">
    <property type="component" value="Unplaced"/>
</dbReference>
<dbReference type="Pfam" id="PF00646">
    <property type="entry name" value="F-box"/>
    <property type="match status" value="2"/>
</dbReference>
<dbReference type="PROSITE" id="PS50181">
    <property type="entry name" value="FBOX"/>
    <property type="match status" value="2"/>
</dbReference>
<feature type="domain" description="F-box" evidence="3">
    <location>
        <begin position="476"/>
        <end position="523"/>
    </location>
</feature>
<sequence length="868" mass="98435">MAALDDEVARLQAENDRLRRALTDVCGQVLCGQLTGRLPENFLEQFSQLPDRPLEHVLRFLPAREVVQMRHVSRKFNNLIKKCSNTMPKKEHNGSIAFKSYDAGELTVELFDHYGRGITETTLTGNKIALSELLRFIRIDGLMYFGEGLSATNKVLDQLSKAWLTIRPKVVVFSGDFSRTSRDTLRAFLVKVEPSIRRLHFQYASNMAVSMLSDDVIGAAGRLDSLIVMPVPWYSRRPDLEISDETLLAMADSDHVSSYFLVKGCLGITPSGIRAFVQKWMNKWIRKGELKAGATSSSYRYRNEWDRCTLTFYNCANVTPAEVERACGDLLKKETTSILSEDVNDRVLYCIQCHSSKRRLEILFSSEPFRSHFVTEPRQGIALDRLICGRLTDDGVDSEMEDEDEDDDGDDDDGFDDDSDAPNYFDNFVHVYSMATLEAEVARLRAKNDRLQRALTDVCGQVLCGQLTGRLPDNFLEQFSQLPDRPLEHVLRFLPALQVVQMRHVSRKFNNLITKCSKTMQKKEHNGSILFKSDDTGELSVELFEDSGREITETTLTGNKIALSELLRFIRIDGLMYFGEGLSAADEVLDQLNKSGLTVRPKLVVFSGDFSRTSRESLRAFLVKVEPSIRRLNFQYASNIPDSLLSDDVIGAAGRLDSLIVMPACRGSELLDLKFGDNMLLAMADADRVSLYFLVKGCLGITPSGIRAFVQKWMKKWMKNGKPKAGANSTSYRCPREWDYCTLIFHKCANVTPAAVEEACGDLLNKETIKLFYCEDVSDRILYSIQCNSNKRRLEIRFNSDSYRSHFITEPKPGVALDRLIDGRYDSDEEDEDEDCDLNGNNFDDENFIENFVNSMDDYDTMDEDAMF</sequence>
<feature type="domain" description="F-box" evidence="3">
    <location>
        <begin position="43"/>
        <end position="91"/>
    </location>
</feature>
<feature type="region of interest" description="Disordered" evidence="2">
    <location>
        <begin position="395"/>
        <end position="417"/>
    </location>
</feature>
<evidence type="ECO:0000313" key="5">
    <source>
        <dbReference type="WBParaSite" id="PSAMB.scaffold1827size27553.g15051.t1"/>
    </source>
</evidence>
<keyword evidence="1" id="KW-0175">Coiled coil</keyword>
<dbReference type="Gene3D" id="1.20.1280.50">
    <property type="match status" value="1"/>
</dbReference>
<dbReference type="AlphaFoldDB" id="A0A914VCN6"/>
<dbReference type="InterPro" id="IPR036047">
    <property type="entry name" value="F-box-like_dom_sf"/>
</dbReference>
<dbReference type="SUPFAM" id="SSF81383">
    <property type="entry name" value="F-box domain"/>
    <property type="match status" value="2"/>
</dbReference>
<organism evidence="4 5">
    <name type="scientific">Plectus sambesii</name>
    <dbReference type="NCBI Taxonomy" id="2011161"/>
    <lineage>
        <taxon>Eukaryota</taxon>
        <taxon>Metazoa</taxon>
        <taxon>Ecdysozoa</taxon>
        <taxon>Nematoda</taxon>
        <taxon>Chromadorea</taxon>
        <taxon>Plectida</taxon>
        <taxon>Plectina</taxon>
        <taxon>Plectoidea</taxon>
        <taxon>Plectidae</taxon>
        <taxon>Plectus</taxon>
    </lineage>
</organism>
<dbReference type="SMART" id="SM00256">
    <property type="entry name" value="FBOX"/>
    <property type="match status" value="2"/>
</dbReference>
<keyword evidence="4" id="KW-1185">Reference proteome</keyword>
<dbReference type="InterPro" id="IPR050796">
    <property type="entry name" value="SCF_F-box_component"/>
</dbReference>
<dbReference type="WBParaSite" id="PSAMB.scaffold1827size27553.g15051.t1">
    <property type="protein sequence ID" value="PSAMB.scaffold1827size27553.g15051.t1"/>
    <property type="gene ID" value="PSAMB.scaffold1827size27553.g15051"/>
</dbReference>
<evidence type="ECO:0000256" key="2">
    <source>
        <dbReference type="SAM" id="MobiDB-lite"/>
    </source>
</evidence>
<evidence type="ECO:0000256" key="1">
    <source>
        <dbReference type="SAM" id="Coils"/>
    </source>
</evidence>
<dbReference type="CDD" id="cd09917">
    <property type="entry name" value="F-box_SF"/>
    <property type="match status" value="2"/>
</dbReference>
<feature type="coiled-coil region" evidence="1">
    <location>
        <begin position="1"/>
        <end position="28"/>
    </location>
</feature>
<dbReference type="InterPro" id="IPR001810">
    <property type="entry name" value="F-box_dom"/>
</dbReference>
<accession>A0A914VCN6</accession>
<name>A0A914VCN6_9BILA</name>
<protein>
    <submittedName>
        <fullName evidence="5">F-box domain-containing protein</fullName>
    </submittedName>
</protein>
<reference evidence="5" key="1">
    <citation type="submission" date="2022-11" db="UniProtKB">
        <authorList>
            <consortium name="WormBaseParasite"/>
        </authorList>
    </citation>
    <scope>IDENTIFICATION</scope>
</reference>
<proteinExistence type="predicted"/>
<evidence type="ECO:0000259" key="3">
    <source>
        <dbReference type="PROSITE" id="PS50181"/>
    </source>
</evidence>